<protein>
    <recommendedName>
        <fullName evidence="7">Chitin-binding type-2 domain-containing protein</fullName>
    </recommendedName>
</protein>
<dbReference type="SMART" id="SM00494">
    <property type="entry name" value="ChtBD2"/>
    <property type="match status" value="3"/>
</dbReference>
<evidence type="ECO:0000256" key="1">
    <source>
        <dbReference type="ARBA" id="ARBA00022669"/>
    </source>
</evidence>
<evidence type="ECO:0000256" key="3">
    <source>
        <dbReference type="ARBA" id="ARBA00022737"/>
    </source>
</evidence>
<dbReference type="AlphaFoldDB" id="A0A9N8KZI4"/>
<dbReference type="Gene3D" id="2.170.140.10">
    <property type="entry name" value="Chitin binding domain"/>
    <property type="match status" value="3"/>
</dbReference>
<keyword evidence="3" id="KW-0677">Repeat</keyword>
<organism evidence="8 9">
    <name type="scientific">Chrysodeixis includens</name>
    <name type="common">Soybean looper</name>
    <name type="synonym">Pseudoplusia includens</name>
    <dbReference type="NCBI Taxonomy" id="689277"/>
    <lineage>
        <taxon>Eukaryota</taxon>
        <taxon>Metazoa</taxon>
        <taxon>Ecdysozoa</taxon>
        <taxon>Arthropoda</taxon>
        <taxon>Hexapoda</taxon>
        <taxon>Insecta</taxon>
        <taxon>Pterygota</taxon>
        <taxon>Neoptera</taxon>
        <taxon>Endopterygota</taxon>
        <taxon>Lepidoptera</taxon>
        <taxon>Glossata</taxon>
        <taxon>Ditrysia</taxon>
        <taxon>Noctuoidea</taxon>
        <taxon>Noctuidae</taxon>
        <taxon>Plusiinae</taxon>
        <taxon>Chrysodeixis</taxon>
    </lineage>
</organism>
<evidence type="ECO:0000256" key="5">
    <source>
        <dbReference type="ARBA" id="ARBA00023180"/>
    </source>
</evidence>
<name>A0A9N8KZI4_CHRIL</name>
<keyword evidence="1" id="KW-0147">Chitin-binding</keyword>
<evidence type="ECO:0000259" key="7">
    <source>
        <dbReference type="PROSITE" id="PS50940"/>
    </source>
</evidence>
<dbReference type="InterPro" id="IPR051940">
    <property type="entry name" value="Chitin_bind-dev_reg"/>
</dbReference>
<dbReference type="InterPro" id="IPR036508">
    <property type="entry name" value="Chitin-bd_dom_sf"/>
</dbReference>
<evidence type="ECO:0000313" key="9">
    <source>
        <dbReference type="Proteomes" id="UP001154114"/>
    </source>
</evidence>
<sequence length="495" mass="53328">MLQNLLFVLPLVVAVFGQNGRYGGPQSLSANSFPLASQANLPAPFSVTHRVLADQHVVNTSYPIVPGQYLEPGVEYEPHLMFVRKPAVPNVTALRDPAPVQPAVTPQPVATPQPTYVVPPTQTIPQRPAIVLSTPPPQNLSVNSFPLASQANLPAPFSVTHRVLADQHVVNTSYPIVPGQYLEPGVEYEPHLMFVRKPVVPNVTALRDPAPVQPAVTPQPVATPQPTYVVPPTQTIPQRPAIVLSTPPPTLPLRPAPPTLPSQTSPVYIVTPRPTGLFKTEFQCPESNGLFSVPNSCDAYYECKGFLAERRLCPNGWYFNPAARYYASSPCASSSEVMCMAGGNVVPRPTPGPKPGPDPAGQCPTDGLFGIIDGDCSRFYSCDHGIARIMDCPAGLVFNDQLKVCDWPVNVPQCTPNVLKDFTCPAPPVERNGEASDIVYNYRYRSQCRSFVACQKGRPRLLSCDPGLAFDDASQTCVSESLVQNCATSYAAAAA</sequence>
<dbReference type="GO" id="GO:0008061">
    <property type="term" value="F:chitin binding"/>
    <property type="evidence" value="ECO:0007669"/>
    <property type="project" value="UniProtKB-KW"/>
</dbReference>
<reference evidence="8" key="1">
    <citation type="submission" date="2021-12" db="EMBL/GenBank/DDBJ databases">
        <authorList>
            <person name="King R."/>
        </authorList>
    </citation>
    <scope>NUCLEOTIDE SEQUENCE</scope>
</reference>
<accession>A0A9N8KZI4</accession>
<evidence type="ECO:0000256" key="2">
    <source>
        <dbReference type="ARBA" id="ARBA00022729"/>
    </source>
</evidence>
<keyword evidence="2 6" id="KW-0732">Signal</keyword>
<evidence type="ECO:0000313" key="8">
    <source>
        <dbReference type="EMBL" id="CAD0197940.1"/>
    </source>
</evidence>
<proteinExistence type="predicted"/>
<evidence type="ECO:0000256" key="6">
    <source>
        <dbReference type="SAM" id="SignalP"/>
    </source>
</evidence>
<feature type="domain" description="Chitin-binding type-2" evidence="7">
    <location>
        <begin position="421"/>
        <end position="488"/>
    </location>
</feature>
<keyword evidence="4" id="KW-1015">Disulfide bond</keyword>
<feature type="domain" description="Chitin-binding type-2" evidence="7">
    <location>
        <begin position="360"/>
        <end position="416"/>
    </location>
</feature>
<dbReference type="PANTHER" id="PTHR23301:SF0">
    <property type="entry name" value="CHITIN-BINDING TYPE-2 DOMAIN-CONTAINING PROTEIN-RELATED"/>
    <property type="match status" value="1"/>
</dbReference>
<gene>
    <name evidence="8" type="ORF">CINC_LOCUS12218</name>
</gene>
<keyword evidence="5" id="KW-0325">Glycoprotein</keyword>
<dbReference type="OrthoDB" id="6020543at2759"/>
<dbReference type="PROSITE" id="PS50940">
    <property type="entry name" value="CHIT_BIND_II"/>
    <property type="match status" value="3"/>
</dbReference>
<feature type="chain" id="PRO_5040389625" description="Chitin-binding type-2 domain-containing protein" evidence="6">
    <location>
        <begin position="18"/>
        <end position="495"/>
    </location>
</feature>
<feature type="domain" description="Chitin-binding type-2" evidence="7">
    <location>
        <begin position="281"/>
        <end position="341"/>
    </location>
</feature>
<keyword evidence="9" id="KW-1185">Reference proteome</keyword>
<dbReference type="PANTHER" id="PTHR23301">
    <property type="entry name" value="CHITIN BINDING PERITROPHIN-A"/>
    <property type="match status" value="1"/>
</dbReference>
<feature type="signal peptide" evidence="6">
    <location>
        <begin position="1"/>
        <end position="17"/>
    </location>
</feature>
<dbReference type="Proteomes" id="UP001154114">
    <property type="component" value="Chromosome 7"/>
</dbReference>
<dbReference type="SUPFAM" id="SSF57625">
    <property type="entry name" value="Invertebrate chitin-binding proteins"/>
    <property type="match status" value="3"/>
</dbReference>
<dbReference type="Pfam" id="PF01607">
    <property type="entry name" value="CBM_14"/>
    <property type="match status" value="3"/>
</dbReference>
<dbReference type="GO" id="GO:0005576">
    <property type="term" value="C:extracellular region"/>
    <property type="evidence" value="ECO:0007669"/>
    <property type="project" value="InterPro"/>
</dbReference>
<evidence type="ECO:0000256" key="4">
    <source>
        <dbReference type="ARBA" id="ARBA00023157"/>
    </source>
</evidence>
<dbReference type="InterPro" id="IPR002557">
    <property type="entry name" value="Chitin-bd_dom"/>
</dbReference>
<dbReference type="EMBL" id="LR824010">
    <property type="protein sequence ID" value="CAD0197940.1"/>
    <property type="molecule type" value="Genomic_DNA"/>
</dbReference>